<name>U2Z4X8_9RHOB</name>
<dbReference type="SUPFAM" id="SSF55298">
    <property type="entry name" value="YjgF-like"/>
    <property type="match status" value="1"/>
</dbReference>
<dbReference type="PANTHER" id="PTHR43857:SF1">
    <property type="entry name" value="YJGH FAMILY PROTEIN"/>
    <property type="match status" value="1"/>
</dbReference>
<dbReference type="EMBL" id="BATB01000029">
    <property type="protein sequence ID" value="GAD56137.1"/>
    <property type="molecule type" value="Genomic_DNA"/>
</dbReference>
<dbReference type="STRING" id="1337093.MBELCI_2189"/>
<dbReference type="Proteomes" id="UP000016566">
    <property type="component" value="Unassembled WGS sequence"/>
</dbReference>
<gene>
    <name evidence="1" type="ORF">MBELCI_2189</name>
</gene>
<dbReference type="Pfam" id="PF01042">
    <property type="entry name" value="Ribonuc_L-PSP"/>
    <property type="match status" value="1"/>
</dbReference>
<reference evidence="1" key="1">
    <citation type="journal article" date="2013" name="Genome Announc.">
        <title>Draft Genome Sequence of Loktanella cinnabarina LL-001T, Isolated from Deep-Sea Floor Sediment.</title>
        <authorList>
            <person name="Nishi S."/>
            <person name="Tsubouchi T."/>
            <person name="Takaki Y."/>
            <person name="Koyanagi R."/>
            <person name="Satoh N."/>
            <person name="Maruyama T."/>
            <person name="Hatada Y."/>
        </authorList>
    </citation>
    <scope>NUCLEOTIDE SEQUENCE [LARGE SCALE GENOMIC DNA]</scope>
    <source>
        <strain evidence="1">LL-001</strain>
    </source>
</reference>
<organism evidence="1 2">
    <name type="scientific">Limimaricola cinnabarinus LL-001</name>
    <dbReference type="NCBI Taxonomy" id="1337093"/>
    <lineage>
        <taxon>Bacteria</taxon>
        <taxon>Pseudomonadati</taxon>
        <taxon>Pseudomonadota</taxon>
        <taxon>Alphaproteobacteria</taxon>
        <taxon>Rhodobacterales</taxon>
        <taxon>Paracoccaceae</taxon>
        <taxon>Limimaricola</taxon>
    </lineage>
</organism>
<accession>U2Z4X8</accession>
<keyword evidence="2" id="KW-1185">Reference proteome</keyword>
<evidence type="ECO:0000313" key="1">
    <source>
        <dbReference type="EMBL" id="GAD56137.1"/>
    </source>
</evidence>
<dbReference type="PANTHER" id="PTHR43857">
    <property type="entry name" value="BLR7761 PROTEIN"/>
    <property type="match status" value="1"/>
</dbReference>
<dbReference type="Gene3D" id="3.30.1330.40">
    <property type="entry name" value="RutC-like"/>
    <property type="match status" value="1"/>
</dbReference>
<sequence>MTLPEGIEAQCQAALANVAAALEAAGSGMERVVGVTHMLPDRAEFPACWPLLRPVWGTMPLAATMIESGLTEPALRIELKVTARLR</sequence>
<protein>
    <submittedName>
        <fullName evidence="1">Endoribonuclease L-PSP family protein</fullName>
    </submittedName>
</protein>
<dbReference type="AlphaFoldDB" id="U2Z4X8"/>
<dbReference type="InterPro" id="IPR006175">
    <property type="entry name" value="YjgF/YER057c/UK114"/>
</dbReference>
<comment type="caution">
    <text evidence="1">The sequence shown here is derived from an EMBL/GenBank/DDBJ whole genome shotgun (WGS) entry which is preliminary data.</text>
</comment>
<proteinExistence type="predicted"/>
<evidence type="ECO:0000313" key="2">
    <source>
        <dbReference type="Proteomes" id="UP000016566"/>
    </source>
</evidence>
<dbReference type="InterPro" id="IPR035959">
    <property type="entry name" value="RutC-like_sf"/>
</dbReference>
<dbReference type="eggNOG" id="COG0251">
    <property type="taxonomic scope" value="Bacteria"/>
</dbReference>